<keyword evidence="5" id="KW-1185">Reference proteome</keyword>
<dbReference type="Gene3D" id="1.10.600.10">
    <property type="entry name" value="Farnesyl Diphosphate Synthase"/>
    <property type="match status" value="2"/>
</dbReference>
<evidence type="ECO:0000256" key="1">
    <source>
        <dbReference type="ARBA" id="ARBA00022723"/>
    </source>
</evidence>
<feature type="domain" description="Terpene synthase metal-binding" evidence="3">
    <location>
        <begin position="32"/>
        <end position="146"/>
    </location>
</feature>
<dbReference type="PANTHER" id="PTHR31225:SF137">
    <property type="entry name" value="TERPENE SYNTHASE 11-RELATED"/>
    <property type="match status" value="1"/>
</dbReference>
<dbReference type="SUPFAM" id="SSF48576">
    <property type="entry name" value="Terpenoid synthases"/>
    <property type="match status" value="1"/>
</dbReference>
<accession>A0AAD7VMK1</accession>
<keyword evidence="2" id="KW-0460">Magnesium</keyword>
<dbReference type="EMBL" id="JARAOO010000001">
    <property type="protein sequence ID" value="KAJ7981352.1"/>
    <property type="molecule type" value="Genomic_DNA"/>
</dbReference>
<dbReference type="InterPro" id="IPR008949">
    <property type="entry name" value="Isoprenoid_synthase_dom_sf"/>
</dbReference>
<dbReference type="GO" id="GO:0000287">
    <property type="term" value="F:magnesium ion binding"/>
    <property type="evidence" value="ECO:0007669"/>
    <property type="project" value="InterPro"/>
</dbReference>
<dbReference type="GO" id="GO:0016114">
    <property type="term" value="P:terpenoid biosynthetic process"/>
    <property type="evidence" value="ECO:0007669"/>
    <property type="project" value="InterPro"/>
</dbReference>
<gene>
    <name evidence="4" type="ORF">O6P43_000626</name>
</gene>
<evidence type="ECO:0000259" key="3">
    <source>
        <dbReference type="Pfam" id="PF03936"/>
    </source>
</evidence>
<dbReference type="KEGG" id="qsa:O6P43_000626"/>
<dbReference type="InterPro" id="IPR050148">
    <property type="entry name" value="Terpene_synthase-like"/>
</dbReference>
<evidence type="ECO:0000313" key="5">
    <source>
        <dbReference type="Proteomes" id="UP001163823"/>
    </source>
</evidence>
<keyword evidence="1" id="KW-0479">Metal-binding</keyword>
<dbReference type="Pfam" id="PF03936">
    <property type="entry name" value="Terpene_synth_C"/>
    <property type="match status" value="1"/>
</dbReference>
<dbReference type="Proteomes" id="UP001163823">
    <property type="component" value="Chromosome 1"/>
</dbReference>
<comment type="caution">
    <text evidence="4">The sequence shown here is derived from an EMBL/GenBank/DDBJ whole genome shotgun (WGS) entry which is preliminary data.</text>
</comment>
<evidence type="ECO:0000313" key="4">
    <source>
        <dbReference type="EMBL" id="KAJ7981352.1"/>
    </source>
</evidence>
<protein>
    <submittedName>
        <fullName evidence="4">Terpene synthase</fullName>
    </submittedName>
</protein>
<dbReference type="AlphaFoldDB" id="A0AAD7VMK1"/>
<evidence type="ECO:0000256" key="2">
    <source>
        <dbReference type="ARBA" id="ARBA00022842"/>
    </source>
</evidence>
<name>A0AAD7VMK1_QUISA</name>
<dbReference type="PANTHER" id="PTHR31225">
    <property type="entry name" value="OS04G0344100 PROTEIN-RELATED"/>
    <property type="match status" value="1"/>
</dbReference>
<sequence>MDFDMVQLLHQRELPEIVRWWMDLGLVDKLGFDELVLFTKAMQRWDLGAMDELPEYMKICYMALYNTTNEIAYRILKQHGWSIVEQLKRAWIDILEAFIAEAKWFNCGYIPKLKEYLSNGVTSAGSFMAFVHSFFLLGHGLNKETIS</sequence>
<dbReference type="GO" id="GO:0010333">
    <property type="term" value="F:terpene synthase activity"/>
    <property type="evidence" value="ECO:0007669"/>
    <property type="project" value="InterPro"/>
</dbReference>
<proteinExistence type="predicted"/>
<reference evidence="4 5" key="1">
    <citation type="journal article" date="2023" name="Science">
        <title>Elucidation of the pathway for biosynthesis of saponin adjuvants from the soapbark tree.</title>
        <authorList>
            <person name="Reed J."/>
            <person name="Orme A."/>
            <person name="El-Demerdash A."/>
            <person name="Owen C."/>
            <person name="Martin L.B.B."/>
            <person name="Misra R.C."/>
            <person name="Kikuchi S."/>
            <person name="Rejzek M."/>
            <person name="Martin A.C."/>
            <person name="Harkess A."/>
            <person name="Leebens-Mack J."/>
            <person name="Louveau T."/>
            <person name="Stephenson M.J."/>
            <person name="Osbourn A."/>
        </authorList>
    </citation>
    <scope>NUCLEOTIDE SEQUENCE [LARGE SCALE GENOMIC DNA]</scope>
    <source>
        <strain evidence="4">S10</strain>
    </source>
</reference>
<organism evidence="4 5">
    <name type="scientific">Quillaja saponaria</name>
    <name type="common">Soap bark tree</name>
    <dbReference type="NCBI Taxonomy" id="32244"/>
    <lineage>
        <taxon>Eukaryota</taxon>
        <taxon>Viridiplantae</taxon>
        <taxon>Streptophyta</taxon>
        <taxon>Embryophyta</taxon>
        <taxon>Tracheophyta</taxon>
        <taxon>Spermatophyta</taxon>
        <taxon>Magnoliopsida</taxon>
        <taxon>eudicotyledons</taxon>
        <taxon>Gunneridae</taxon>
        <taxon>Pentapetalae</taxon>
        <taxon>rosids</taxon>
        <taxon>fabids</taxon>
        <taxon>Fabales</taxon>
        <taxon>Quillajaceae</taxon>
        <taxon>Quillaja</taxon>
    </lineage>
</organism>
<dbReference type="InterPro" id="IPR005630">
    <property type="entry name" value="Terpene_synthase_metal-bd"/>
</dbReference>